<evidence type="ECO:0000256" key="3">
    <source>
        <dbReference type="ARBA" id="ARBA00022538"/>
    </source>
</evidence>
<dbReference type="SUPFAM" id="SSF81324">
    <property type="entry name" value="Voltage-gated potassium channels"/>
    <property type="match status" value="1"/>
</dbReference>
<dbReference type="PANTHER" id="PTHR11537:SF254">
    <property type="entry name" value="POTASSIUM VOLTAGE-GATED CHANNEL PROTEIN SHAB"/>
    <property type="match status" value="1"/>
</dbReference>
<keyword evidence="8 13" id="KW-1133">Transmembrane helix</keyword>
<dbReference type="Pfam" id="PF00520">
    <property type="entry name" value="Ion_trans"/>
    <property type="match status" value="1"/>
</dbReference>
<feature type="transmembrane region" description="Helical" evidence="13">
    <location>
        <begin position="198"/>
        <end position="223"/>
    </location>
</feature>
<evidence type="ECO:0000256" key="11">
    <source>
        <dbReference type="ARBA" id="ARBA00023303"/>
    </source>
</evidence>
<feature type="transmembrane region" description="Helical" evidence="13">
    <location>
        <begin position="138"/>
        <end position="159"/>
    </location>
</feature>
<evidence type="ECO:0000256" key="8">
    <source>
        <dbReference type="ARBA" id="ARBA00022989"/>
    </source>
</evidence>
<keyword evidence="4 13" id="KW-0812">Transmembrane</keyword>
<dbReference type="Gene3D" id="1.20.5.110">
    <property type="match status" value="1"/>
</dbReference>
<keyword evidence="9" id="KW-0406">Ion transport</keyword>
<evidence type="ECO:0000256" key="12">
    <source>
        <dbReference type="SAM" id="Coils"/>
    </source>
</evidence>
<comment type="subcellular location">
    <subcellularLocation>
        <location evidence="1">Membrane</location>
        <topology evidence="1">Multi-pass membrane protein</topology>
    </subcellularLocation>
</comment>
<dbReference type="GO" id="GO:0005249">
    <property type="term" value="F:voltage-gated potassium channel activity"/>
    <property type="evidence" value="ECO:0007669"/>
    <property type="project" value="InterPro"/>
</dbReference>
<dbReference type="AlphaFoldDB" id="A0A382AE11"/>
<name>A0A382AE11_9ZZZZ</name>
<evidence type="ECO:0000256" key="4">
    <source>
        <dbReference type="ARBA" id="ARBA00022692"/>
    </source>
</evidence>
<keyword evidence="11" id="KW-0407">Ion channel</keyword>
<dbReference type="Gene3D" id="1.20.120.350">
    <property type="entry name" value="Voltage-gated potassium channels. Chain C"/>
    <property type="match status" value="1"/>
</dbReference>
<evidence type="ECO:0000259" key="14">
    <source>
        <dbReference type="Pfam" id="PF00520"/>
    </source>
</evidence>
<evidence type="ECO:0000256" key="7">
    <source>
        <dbReference type="ARBA" id="ARBA00022958"/>
    </source>
</evidence>
<keyword evidence="5" id="KW-0631">Potassium channel</keyword>
<evidence type="ECO:0000256" key="10">
    <source>
        <dbReference type="ARBA" id="ARBA00023136"/>
    </source>
</evidence>
<keyword evidence="6" id="KW-0851">Voltage-gated channel</keyword>
<keyword evidence="3" id="KW-0633">Potassium transport</keyword>
<keyword evidence="12" id="KW-0175">Coiled coil</keyword>
<keyword evidence="10 13" id="KW-0472">Membrane</keyword>
<dbReference type="EMBL" id="UINC01025006">
    <property type="protein sequence ID" value="SVA99795.1"/>
    <property type="molecule type" value="Genomic_DNA"/>
</dbReference>
<dbReference type="InterPro" id="IPR005821">
    <property type="entry name" value="Ion_trans_dom"/>
</dbReference>
<evidence type="ECO:0000256" key="2">
    <source>
        <dbReference type="ARBA" id="ARBA00022448"/>
    </source>
</evidence>
<protein>
    <recommendedName>
        <fullName evidence="14">Ion transport domain-containing protein</fullName>
    </recommendedName>
</protein>
<evidence type="ECO:0000256" key="1">
    <source>
        <dbReference type="ARBA" id="ARBA00004141"/>
    </source>
</evidence>
<evidence type="ECO:0000256" key="9">
    <source>
        <dbReference type="ARBA" id="ARBA00023065"/>
    </source>
</evidence>
<feature type="coiled-coil region" evidence="12">
    <location>
        <begin position="231"/>
        <end position="258"/>
    </location>
</feature>
<dbReference type="GO" id="GO:0008076">
    <property type="term" value="C:voltage-gated potassium channel complex"/>
    <property type="evidence" value="ECO:0007669"/>
    <property type="project" value="InterPro"/>
</dbReference>
<feature type="domain" description="Ion transport" evidence="14">
    <location>
        <begin position="23"/>
        <end position="221"/>
    </location>
</feature>
<proteinExistence type="predicted"/>
<feature type="transmembrane region" description="Helical" evidence="13">
    <location>
        <begin position="50"/>
        <end position="67"/>
    </location>
</feature>
<evidence type="ECO:0000256" key="6">
    <source>
        <dbReference type="ARBA" id="ARBA00022882"/>
    </source>
</evidence>
<accession>A0A382AE11</accession>
<organism evidence="15">
    <name type="scientific">marine metagenome</name>
    <dbReference type="NCBI Taxonomy" id="408172"/>
    <lineage>
        <taxon>unclassified sequences</taxon>
        <taxon>metagenomes</taxon>
        <taxon>ecological metagenomes</taxon>
    </lineage>
</organism>
<evidence type="ECO:0000256" key="5">
    <source>
        <dbReference type="ARBA" id="ARBA00022826"/>
    </source>
</evidence>
<keyword evidence="2" id="KW-0813">Transport</keyword>
<gene>
    <name evidence="15" type="ORF">METZ01_LOCUS152649</name>
</gene>
<keyword evidence="7" id="KW-0630">Potassium</keyword>
<evidence type="ECO:0000256" key="13">
    <source>
        <dbReference type="SAM" id="Phobius"/>
    </source>
</evidence>
<reference evidence="15" key="1">
    <citation type="submission" date="2018-05" db="EMBL/GenBank/DDBJ databases">
        <authorList>
            <person name="Lanie J.A."/>
            <person name="Ng W.-L."/>
            <person name="Kazmierczak K.M."/>
            <person name="Andrzejewski T.M."/>
            <person name="Davidsen T.M."/>
            <person name="Wayne K.J."/>
            <person name="Tettelin H."/>
            <person name="Glass J.I."/>
            <person name="Rusch D."/>
            <person name="Podicherti R."/>
            <person name="Tsui H.-C.T."/>
            <person name="Winkler M.E."/>
        </authorList>
    </citation>
    <scope>NUCLEOTIDE SEQUENCE</scope>
</reference>
<dbReference type="Gene3D" id="1.10.287.70">
    <property type="match status" value="1"/>
</dbReference>
<evidence type="ECO:0000313" key="15">
    <source>
        <dbReference type="EMBL" id="SVA99795.1"/>
    </source>
</evidence>
<dbReference type="InterPro" id="IPR027359">
    <property type="entry name" value="Volt_channel_dom_sf"/>
</dbReference>
<feature type="transmembrane region" description="Helical" evidence="13">
    <location>
        <begin position="20"/>
        <end position="38"/>
    </location>
</feature>
<dbReference type="GO" id="GO:0001508">
    <property type="term" value="P:action potential"/>
    <property type="evidence" value="ECO:0007669"/>
    <property type="project" value="TreeGrafter"/>
</dbReference>
<dbReference type="PRINTS" id="PR00169">
    <property type="entry name" value="KCHANNEL"/>
</dbReference>
<dbReference type="PANTHER" id="PTHR11537">
    <property type="entry name" value="VOLTAGE-GATED POTASSIUM CHANNEL"/>
    <property type="match status" value="1"/>
</dbReference>
<feature type="transmembrane region" description="Helical" evidence="13">
    <location>
        <begin position="79"/>
        <end position="97"/>
    </location>
</feature>
<sequence length="263" mass="29609">MSLSDQSVNRRQKFDRFNRLAEWPMAILALILVPILIIENEAVDPTLLTFAFALNWIIWLAFCAEYFTKLTLAPQRLKFIRTAWFDLGIILLSPPFLPTLFEGTRTLRLLRVLRLLRILAVAGLGLRLLQKLLGRHQFHYLGTIAVGLVGLCGVGVYFLERNENPAIETFGDALWWAIVTATTVGYGDVSPVTVEGRVIAVILMIAGIGVIGAFTATVASFFLEDDGSKEHEKLDRRLAMIEAKLDRLIVEIREKDSKRSDLR</sequence>
<dbReference type="InterPro" id="IPR028325">
    <property type="entry name" value="VG_K_chnl"/>
</dbReference>